<sequence length="368" mass="38641">MRIPVVPAVRRGLVCALSFAALSAVLPASAAPRAQERPRIAFTERYHAVQQGGLARAANSAVTCRAASSPRDSAAAPRCSSARSGKPAAANHQYDMFYTDVDDDPNTFNSSRAELVLPKGAKVTYARLYWGGNLRVGEQKPPKDNGRVLIAEPGGAYKEVLADSVIGHRTANGADAFQATADVTRLVAGSGPGLYTVAQVNVAMGRTAVGAWGGWTLVAAYARPGSPLRHLSVWDGFETLAEGRRSVRWPLGTMRVPVGGAGRLGLVTYDGDRGIDGDTLAFEAHPGRAVALAGTAKGGDVFDSTVADGGAARIRREPAHHNTLGYDSDFVDLSPALVHGASDTAVRIGAARDYLWLGALFVEADARR</sequence>
<dbReference type="AlphaFoldDB" id="A0A1D8G452"/>
<dbReference type="EMBL" id="CP017316">
    <property type="protein sequence ID" value="AOT60193.1"/>
    <property type="molecule type" value="Genomic_DNA"/>
</dbReference>
<dbReference type="RefSeq" id="WP_203233016.1">
    <property type="nucleotide sequence ID" value="NZ_CP017316.1"/>
</dbReference>
<evidence type="ECO:0000313" key="2">
    <source>
        <dbReference type="EMBL" id="AOT60193.1"/>
    </source>
</evidence>
<evidence type="ECO:0000256" key="1">
    <source>
        <dbReference type="SAM" id="SignalP"/>
    </source>
</evidence>
<name>A0A1D8G452_9ACTN</name>
<dbReference type="PATRIC" id="fig|285473.5.peg.3196"/>
<organism evidence="2 3">
    <name type="scientific">Streptomyces rubrolavendulae</name>
    <dbReference type="NCBI Taxonomy" id="285473"/>
    <lineage>
        <taxon>Bacteria</taxon>
        <taxon>Bacillati</taxon>
        <taxon>Actinomycetota</taxon>
        <taxon>Actinomycetes</taxon>
        <taxon>Kitasatosporales</taxon>
        <taxon>Streptomycetaceae</taxon>
        <taxon>Streptomyces</taxon>
    </lineage>
</organism>
<dbReference type="KEGG" id="srn:A4G23_03060"/>
<keyword evidence="3" id="KW-1185">Reference proteome</keyword>
<proteinExistence type="predicted"/>
<feature type="chain" id="PRO_5009107201" description="DUF3344 domain-containing protein" evidence="1">
    <location>
        <begin position="31"/>
        <end position="368"/>
    </location>
</feature>
<gene>
    <name evidence="2" type="ORF">A4G23_03060</name>
</gene>
<evidence type="ECO:0008006" key="4">
    <source>
        <dbReference type="Google" id="ProtNLM"/>
    </source>
</evidence>
<reference evidence="2 3" key="1">
    <citation type="submission" date="2016-09" db="EMBL/GenBank/DDBJ databases">
        <title>Streptomyces rubrolavendulae MJM4426 Genome sequencing and assembly.</title>
        <authorList>
            <person name="Kim J.-G."/>
        </authorList>
    </citation>
    <scope>NUCLEOTIDE SEQUENCE [LARGE SCALE GENOMIC DNA]</scope>
    <source>
        <strain evidence="2 3">MJM4426</strain>
    </source>
</reference>
<dbReference type="STRING" id="285473.A4G23_03060"/>
<dbReference type="Proteomes" id="UP000095349">
    <property type="component" value="Chromosome"/>
</dbReference>
<protein>
    <recommendedName>
        <fullName evidence="4">DUF3344 domain-containing protein</fullName>
    </recommendedName>
</protein>
<accession>A0A1D8G452</accession>
<keyword evidence="1" id="KW-0732">Signal</keyword>
<evidence type="ECO:0000313" key="3">
    <source>
        <dbReference type="Proteomes" id="UP000095349"/>
    </source>
</evidence>
<feature type="signal peptide" evidence="1">
    <location>
        <begin position="1"/>
        <end position="30"/>
    </location>
</feature>